<evidence type="ECO:0000256" key="6">
    <source>
        <dbReference type="ARBA" id="ARBA00022692"/>
    </source>
</evidence>
<feature type="chain" id="PRO_5021209553" evidence="16">
    <location>
        <begin position="21"/>
        <end position="802"/>
    </location>
</feature>
<evidence type="ECO:0000256" key="4">
    <source>
        <dbReference type="ARBA" id="ARBA00022452"/>
    </source>
</evidence>
<dbReference type="EMBL" id="SOML01000013">
    <property type="protein sequence ID" value="TFD93189.1"/>
    <property type="molecule type" value="Genomic_DNA"/>
</dbReference>
<keyword evidence="13" id="KW-0998">Cell outer membrane</keyword>
<dbReference type="Pfam" id="PF10531">
    <property type="entry name" value="SLBB"/>
    <property type="match status" value="3"/>
</dbReference>
<dbReference type="Gene3D" id="3.10.560.10">
    <property type="entry name" value="Outer membrane lipoprotein wza domain like"/>
    <property type="match status" value="6"/>
</dbReference>
<evidence type="ECO:0000259" key="19">
    <source>
        <dbReference type="Pfam" id="PF22461"/>
    </source>
</evidence>
<comment type="caution">
    <text evidence="20">The sequence shown here is derived from an EMBL/GenBank/DDBJ whole genome shotgun (WGS) entry which is preliminary data.</text>
</comment>
<evidence type="ECO:0000256" key="14">
    <source>
        <dbReference type="ARBA" id="ARBA00023288"/>
    </source>
</evidence>
<evidence type="ECO:0000256" key="8">
    <source>
        <dbReference type="ARBA" id="ARBA00023047"/>
    </source>
</evidence>
<dbReference type="PANTHER" id="PTHR33619:SF3">
    <property type="entry name" value="POLYSACCHARIDE EXPORT PROTEIN GFCE-RELATED"/>
    <property type="match status" value="1"/>
</dbReference>
<keyword evidence="14" id="KW-0449">Lipoprotein</keyword>
<evidence type="ECO:0000259" key="18">
    <source>
        <dbReference type="Pfam" id="PF10531"/>
    </source>
</evidence>
<dbReference type="Proteomes" id="UP000297861">
    <property type="component" value="Unassembled WGS sequence"/>
</dbReference>
<keyword evidence="11" id="KW-0472">Membrane</keyword>
<keyword evidence="21" id="KW-1185">Reference proteome</keyword>
<evidence type="ECO:0000256" key="9">
    <source>
        <dbReference type="ARBA" id="ARBA00023065"/>
    </source>
</evidence>
<feature type="compositionally biased region" description="Low complexity" evidence="15">
    <location>
        <begin position="71"/>
        <end position="84"/>
    </location>
</feature>
<dbReference type="RefSeq" id="WP_026626613.1">
    <property type="nucleotide sequence ID" value="NZ_JBKUNW010000013.1"/>
</dbReference>
<feature type="signal peptide" evidence="16">
    <location>
        <begin position="1"/>
        <end position="20"/>
    </location>
</feature>
<dbReference type="GO" id="GO:0015159">
    <property type="term" value="F:polysaccharide transmembrane transporter activity"/>
    <property type="evidence" value="ECO:0007669"/>
    <property type="project" value="InterPro"/>
</dbReference>
<evidence type="ECO:0000256" key="2">
    <source>
        <dbReference type="ARBA" id="ARBA00009450"/>
    </source>
</evidence>
<name>A0A4Y8L139_9BACT</name>
<sequence length="802" mass="88560">MKKIIFSFFLLLSYAGSVLAQMSDQQVADYVKQEYAKGTSQQVIATSLLQKGVTKSQLERIKQQYEKEQTSTDISSKSSQSLSQQRRENPQEDMAVGALDEISTEATSVGEVSDQEKVFGRNIFNNKNLSFSPNVNIPTPLDYRLGPGDEVIINIWGVSQTTLQQTISSEGSITVDRLGPVFLNGMTIKEANDFVQRKFSSIYAGVGADGGASQIKLTLGQIRTIQINVWGEVAVPGTYSLSSLSSVFHALYRAGGINNIGSLRSVKLYRNNKLIKELDIYKYLLDGKLNDDIRLMDNDVIVVPPYVSLVDISGEVKRPMYYEMTGKESLATLISYAGGFTGDAYTKKLRIVRGTGTEKKIFTVDENEFASFILKDKDVVTIATGLDLFDNRVEIKGAVYRSGYYEIGKKINTIKDLITAADGIRGDAFLNRAVLTREKEDLTTEIISVDLRKLLYENGQDIVLRKNDILYIPALSDLKEFGDFVVHGEVARPGNYQYADNTTLEDLIVQAGGLLESASIVRVDVARRIIDPNSMTVNRSLSDNYSFGIKDGLVIDGEQGFVLKPYDQVYVRRSPGYHEQQNVAIAGELLFPGTYALNKKTERISDLVKRAGNLTPDAFARGARLVRQRSDEEQFRSQAALKVANQGGKDSISVKTLDLAPTYNVGIELDKALANPGSDYDLVLRTGDRLIVPEYDNTVKINGAVMYPNTVVYKKGEKLSYYINQAGGYTDNAKKSRSFVIYMNGTVSKIKGSDRNAIQPGSEIIIPSKEQARRMSMAEILSLGSSVTSMASLIGVLINTMK</sequence>
<keyword evidence="12" id="KW-0564">Palmitate</keyword>
<feature type="region of interest" description="Disordered" evidence="15">
    <location>
        <begin position="64"/>
        <end position="93"/>
    </location>
</feature>
<dbReference type="PANTHER" id="PTHR33619">
    <property type="entry name" value="POLYSACCHARIDE EXPORT PROTEIN GFCE-RELATED"/>
    <property type="match status" value="1"/>
</dbReference>
<keyword evidence="8" id="KW-0625">Polysaccharide transport</keyword>
<keyword evidence="9" id="KW-0406">Ion transport</keyword>
<dbReference type="AlphaFoldDB" id="A0A4Y8L139"/>
<dbReference type="STRING" id="1121485.GCA_000426485_02748"/>
<organism evidence="20 21">
    <name type="scientific">Dysgonomonas capnocytophagoides</name>
    <dbReference type="NCBI Taxonomy" id="45254"/>
    <lineage>
        <taxon>Bacteria</taxon>
        <taxon>Pseudomonadati</taxon>
        <taxon>Bacteroidota</taxon>
        <taxon>Bacteroidia</taxon>
        <taxon>Bacteroidales</taxon>
        <taxon>Dysgonomonadaceae</taxon>
        <taxon>Dysgonomonas</taxon>
    </lineage>
</organism>
<dbReference type="Pfam" id="PF22461">
    <property type="entry name" value="SLBB_2"/>
    <property type="match status" value="1"/>
</dbReference>
<keyword evidence="3" id="KW-0813">Transport</keyword>
<evidence type="ECO:0000256" key="5">
    <source>
        <dbReference type="ARBA" id="ARBA00022597"/>
    </source>
</evidence>
<gene>
    <name evidence="20" type="ORF">E2605_17045</name>
</gene>
<dbReference type="InterPro" id="IPR003715">
    <property type="entry name" value="Poly_export_N"/>
</dbReference>
<evidence type="ECO:0000256" key="7">
    <source>
        <dbReference type="ARBA" id="ARBA00022729"/>
    </source>
</evidence>
<evidence type="ECO:0000256" key="13">
    <source>
        <dbReference type="ARBA" id="ARBA00023237"/>
    </source>
</evidence>
<evidence type="ECO:0000256" key="1">
    <source>
        <dbReference type="ARBA" id="ARBA00004571"/>
    </source>
</evidence>
<comment type="similarity">
    <text evidence="2">Belongs to the BexD/CtrA/VexA family.</text>
</comment>
<accession>A0A4Y8L139</accession>
<keyword evidence="4" id="KW-1134">Transmembrane beta strand</keyword>
<comment type="subcellular location">
    <subcellularLocation>
        <location evidence="1">Cell outer membrane</location>
        <topology evidence="1">Multi-pass membrane protein</topology>
    </subcellularLocation>
</comment>
<evidence type="ECO:0000259" key="17">
    <source>
        <dbReference type="Pfam" id="PF02563"/>
    </source>
</evidence>
<feature type="domain" description="Soluble ligand binding" evidence="18">
    <location>
        <begin position="486"/>
        <end position="528"/>
    </location>
</feature>
<feature type="domain" description="Polysaccharide export protein N-terminal" evidence="17">
    <location>
        <begin position="139"/>
        <end position="203"/>
    </location>
</feature>
<reference evidence="20 21" key="1">
    <citation type="submission" date="2019-03" db="EMBL/GenBank/DDBJ databases">
        <title>San Antonio Military Medical Center submission to MRSN (WRAIR), pending publication.</title>
        <authorList>
            <person name="Blyth D.M."/>
            <person name="Mccarthy S.L."/>
            <person name="Schall S.E."/>
            <person name="Stam J.A."/>
            <person name="Ong A.C."/>
            <person name="Mcgann P.T."/>
        </authorList>
    </citation>
    <scope>NUCLEOTIDE SEQUENCE [LARGE SCALE GENOMIC DNA]</scope>
    <source>
        <strain evidence="20 21">MRSN571793</strain>
    </source>
</reference>
<evidence type="ECO:0000256" key="3">
    <source>
        <dbReference type="ARBA" id="ARBA00022448"/>
    </source>
</evidence>
<dbReference type="OrthoDB" id="9808948at2"/>
<evidence type="ECO:0000256" key="12">
    <source>
        <dbReference type="ARBA" id="ARBA00023139"/>
    </source>
</evidence>
<evidence type="ECO:0000256" key="16">
    <source>
        <dbReference type="SAM" id="SignalP"/>
    </source>
</evidence>
<keyword evidence="5" id="KW-0762">Sugar transport</keyword>
<dbReference type="InterPro" id="IPR054765">
    <property type="entry name" value="SLBB_dom"/>
</dbReference>
<evidence type="ECO:0000256" key="10">
    <source>
        <dbReference type="ARBA" id="ARBA00023114"/>
    </source>
</evidence>
<feature type="domain" description="Soluble ligand binding" evidence="18">
    <location>
        <begin position="310"/>
        <end position="355"/>
    </location>
</feature>
<dbReference type="InterPro" id="IPR049712">
    <property type="entry name" value="Poly_export"/>
</dbReference>
<feature type="domain" description="SLBB" evidence="19">
    <location>
        <begin position="227"/>
        <end position="303"/>
    </location>
</feature>
<evidence type="ECO:0000256" key="11">
    <source>
        <dbReference type="ARBA" id="ARBA00023136"/>
    </source>
</evidence>
<proteinExistence type="inferred from homology"/>
<dbReference type="InterPro" id="IPR019554">
    <property type="entry name" value="Soluble_ligand-bd"/>
</dbReference>
<keyword evidence="10" id="KW-0626">Porin</keyword>
<dbReference type="Pfam" id="PF02563">
    <property type="entry name" value="Poly_export"/>
    <property type="match status" value="1"/>
</dbReference>
<keyword evidence="7 16" id="KW-0732">Signal</keyword>
<feature type="domain" description="Soluble ligand binding" evidence="18">
    <location>
        <begin position="699"/>
        <end position="749"/>
    </location>
</feature>
<evidence type="ECO:0000256" key="15">
    <source>
        <dbReference type="SAM" id="MobiDB-lite"/>
    </source>
</evidence>
<protein>
    <submittedName>
        <fullName evidence="20">Capsule biosynthesis protein</fullName>
    </submittedName>
</protein>
<evidence type="ECO:0000313" key="20">
    <source>
        <dbReference type="EMBL" id="TFD93189.1"/>
    </source>
</evidence>
<evidence type="ECO:0000313" key="21">
    <source>
        <dbReference type="Proteomes" id="UP000297861"/>
    </source>
</evidence>
<keyword evidence="6" id="KW-0812">Transmembrane</keyword>